<feature type="compositionally biased region" description="Low complexity" evidence="4">
    <location>
        <begin position="20"/>
        <end position="30"/>
    </location>
</feature>
<keyword evidence="6" id="KW-1185">Reference proteome</keyword>
<feature type="region of interest" description="Disordered" evidence="4">
    <location>
        <begin position="1"/>
        <end position="35"/>
    </location>
</feature>
<dbReference type="GO" id="GO:0036064">
    <property type="term" value="C:ciliary basal body"/>
    <property type="evidence" value="ECO:0007669"/>
    <property type="project" value="TreeGrafter"/>
</dbReference>
<dbReference type="AlphaFoldDB" id="A0A8J6B807"/>
<feature type="region of interest" description="Disordered" evidence="4">
    <location>
        <begin position="467"/>
        <end position="518"/>
    </location>
</feature>
<evidence type="ECO:0000256" key="3">
    <source>
        <dbReference type="ARBA" id="ARBA00022840"/>
    </source>
</evidence>
<feature type="region of interest" description="Disordered" evidence="4">
    <location>
        <begin position="387"/>
        <end position="421"/>
    </location>
</feature>
<reference evidence="5" key="1">
    <citation type="submission" date="2021-05" db="EMBL/GenBank/DDBJ databases">
        <title>A free-living protist that lacks canonical eukaryotic 1 DNA replication and segregation systems.</title>
        <authorList>
            <person name="Salas-Leiva D.E."/>
            <person name="Tromer E.C."/>
            <person name="Curtis B.A."/>
            <person name="Jerlstrom-Hultqvist J."/>
            <person name="Kolisko M."/>
            <person name="Yi Z."/>
            <person name="Salas-Leiva J.S."/>
            <person name="Gallot-Lavallee L."/>
            <person name="Kops G.J.P.L."/>
            <person name="Archibald J.M."/>
            <person name="Simpson A.G.B."/>
            <person name="Roger A.J."/>
        </authorList>
    </citation>
    <scope>NUCLEOTIDE SEQUENCE</scope>
    <source>
        <strain evidence="5">BICM</strain>
    </source>
</reference>
<sequence>MDLEELGETDTDDFQDQIDSDSSLQAQKPAKPTKRRRRKTTIYVCLTNCKYAVLPEVCKSLGWRVVSEESNWDLYWSDRSVAPERLMRFNAFQRCNHFPGMYEISRKDNLSKNLNRMRRQYPEEFDFYPPSFTLPGDSIDFKSYYAKRKTKTVFISKPVAGCQGKGIFLFKSIDDIEVTEPQVVQRYINRPHLIGGLKYDLRIYLLVASVSPLRLFIYKKGMARFATQEYVEPTGRNLGETYMHLTNYSLNKKNDQFSYNTDMEHDDEGSKRSLESVWRVLRAEGVDVDEVWDKIKDIFVKTVVAIQPSLAHTHRTCLPNDKAGNACFEILGMDILLDSKYNPWLIEVNHSPSFNIDSPLDHELKFGVIHDSCVLLNMDPADKAKMRARQRADQNARLYRKSSAGKEQKERPALGTTTMEWEDEHMGDFERIFPCSAAKMAQYSSFSQDKALYGETTASKIRRTEIKRKMESVKEKAETERLAREGKPPRAAASADGHPRPKKKAPPKAASSSVKLSGQERFESLYSARPRAPKPVPRLAATGPNGGAFPSVFVAGESIEAHSERSRIADRLIRDRLITASGVREAIHKMLADPVPQMMANRPVVRAEPRHTFIQHQTVSGVYPQFTGSRDRPLGQNMYVGLGPVIRPLGPR</sequence>
<keyword evidence="2" id="KW-0547">Nucleotide-binding</keyword>
<dbReference type="OrthoDB" id="202825at2759"/>
<name>A0A8J6B807_9EUKA</name>
<accession>A0A8J6B807</accession>
<gene>
    <name evidence="5" type="ORF">J8273_3891</name>
</gene>
<keyword evidence="1 5" id="KW-0436">Ligase</keyword>
<dbReference type="GO" id="GO:0000226">
    <property type="term" value="P:microtubule cytoskeleton organization"/>
    <property type="evidence" value="ECO:0007669"/>
    <property type="project" value="TreeGrafter"/>
</dbReference>
<dbReference type="Pfam" id="PF03133">
    <property type="entry name" value="TTL"/>
    <property type="match status" value="1"/>
</dbReference>
<evidence type="ECO:0000256" key="2">
    <source>
        <dbReference type="ARBA" id="ARBA00022741"/>
    </source>
</evidence>
<proteinExistence type="predicted"/>
<dbReference type="InterPro" id="IPR004344">
    <property type="entry name" value="TTL/TTLL_fam"/>
</dbReference>
<dbReference type="GO" id="GO:0015631">
    <property type="term" value="F:tubulin binding"/>
    <property type="evidence" value="ECO:0007669"/>
    <property type="project" value="TreeGrafter"/>
</dbReference>
<evidence type="ECO:0000313" key="5">
    <source>
        <dbReference type="EMBL" id="KAG9394637.1"/>
    </source>
</evidence>
<dbReference type="PANTHER" id="PTHR12241">
    <property type="entry name" value="TUBULIN POLYGLUTAMYLASE"/>
    <property type="match status" value="1"/>
</dbReference>
<protein>
    <submittedName>
        <fullName evidence="5">Tubulin--tyrosine ligase</fullName>
    </submittedName>
</protein>
<feature type="compositionally biased region" description="Acidic residues" evidence="4">
    <location>
        <begin position="1"/>
        <end position="19"/>
    </location>
</feature>
<keyword evidence="3" id="KW-0067">ATP-binding</keyword>
<organism evidence="5 6">
    <name type="scientific">Carpediemonas membranifera</name>
    <dbReference type="NCBI Taxonomy" id="201153"/>
    <lineage>
        <taxon>Eukaryota</taxon>
        <taxon>Metamonada</taxon>
        <taxon>Carpediemonas-like organisms</taxon>
        <taxon>Carpediemonas</taxon>
    </lineage>
</organism>
<dbReference type="Gene3D" id="3.30.470.20">
    <property type="entry name" value="ATP-grasp fold, B domain"/>
    <property type="match status" value="1"/>
</dbReference>
<dbReference type="GO" id="GO:0005524">
    <property type="term" value="F:ATP binding"/>
    <property type="evidence" value="ECO:0007669"/>
    <property type="project" value="UniProtKB-KW"/>
</dbReference>
<evidence type="ECO:0000313" key="6">
    <source>
        <dbReference type="Proteomes" id="UP000717585"/>
    </source>
</evidence>
<feature type="compositionally biased region" description="Basic and acidic residues" evidence="4">
    <location>
        <begin position="467"/>
        <end position="488"/>
    </location>
</feature>
<dbReference type="Proteomes" id="UP000717585">
    <property type="component" value="Unassembled WGS sequence"/>
</dbReference>
<dbReference type="SUPFAM" id="SSF56059">
    <property type="entry name" value="Glutathione synthetase ATP-binding domain-like"/>
    <property type="match status" value="1"/>
</dbReference>
<dbReference type="GO" id="GO:0070740">
    <property type="term" value="F:tubulin-glutamic acid ligase activity"/>
    <property type="evidence" value="ECO:0007669"/>
    <property type="project" value="TreeGrafter"/>
</dbReference>
<dbReference type="PROSITE" id="PS51221">
    <property type="entry name" value="TTL"/>
    <property type="match status" value="1"/>
</dbReference>
<evidence type="ECO:0000256" key="1">
    <source>
        <dbReference type="ARBA" id="ARBA00022598"/>
    </source>
</evidence>
<dbReference type="EMBL" id="JAHDYR010000014">
    <property type="protein sequence ID" value="KAG9394637.1"/>
    <property type="molecule type" value="Genomic_DNA"/>
</dbReference>
<evidence type="ECO:0000256" key="4">
    <source>
        <dbReference type="SAM" id="MobiDB-lite"/>
    </source>
</evidence>
<comment type="caution">
    <text evidence="5">The sequence shown here is derived from an EMBL/GenBank/DDBJ whole genome shotgun (WGS) entry which is preliminary data.</text>
</comment>
<dbReference type="PANTHER" id="PTHR12241:SF147">
    <property type="entry name" value="TUBULIN POLYGLUTAMYLASE TTLL7"/>
    <property type="match status" value="1"/>
</dbReference>